<dbReference type="RefSeq" id="WP_348518108.1">
    <property type="nucleotide sequence ID" value="NZ_CP155620.1"/>
</dbReference>
<dbReference type="Pfam" id="PF18810">
    <property type="entry name" value="PBECR2"/>
    <property type="match status" value="1"/>
</dbReference>
<evidence type="ECO:0000313" key="4">
    <source>
        <dbReference type="EMBL" id="XBJ28478.1"/>
    </source>
</evidence>
<feature type="compositionally biased region" description="Polar residues" evidence="1">
    <location>
        <begin position="930"/>
        <end position="947"/>
    </location>
</feature>
<organism evidence="4">
    <name type="scientific">Campylobacter sp. CCS1377</name>
    <dbReference type="NCBI Taxonomy" id="3158229"/>
    <lineage>
        <taxon>Bacteria</taxon>
        <taxon>Pseudomonadati</taxon>
        <taxon>Campylobacterota</taxon>
        <taxon>Epsilonproteobacteria</taxon>
        <taxon>Campylobacterales</taxon>
        <taxon>Campylobacteraceae</taxon>
        <taxon>Campylobacter</taxon>
    </lineage>
</organism>
<name>A0AAU7E3J8_9BACT</name>
<feature type="domain" description="Phage-Barnase-EndoU-ColicinE5/D-RelE-like nuclease" evidence="2">
    <location>
        <begin position="1095"/>
        <end position="1183"/>
    </location>
</feature>
<feature type="compositionally biased region" description="Basic and acidic residues" evidence="1">
    <location>
        <begin position="948"/>
        <end position="960"/>
    </location>
</feature>
<feature type="domain" description="Phage-Barnase-EndoU-ColicinE5/D-RelE like nuclease 2" evidence="3">
    <location>
        <begin position="805"/>
        <end position="921"/>
    </location>
</feature>
<reference evidence="4" key="1">
    <citation type="submission" date="2024-05" db="EMBL/GenBank/DDBJ databases">
        <title>Campylobacter coli isolated from environmental waters in Slovenia.</title>
        <authorList>
            <person name="Zautner A.E."/>
            <person name="Bunk B."/>
            <person name="Riedel T."/>
            <person name="Sproeer C."/>
        </authorList>
    </citation>
    <scope>NUCLEOTIDE SEQUENCE</scope>
    <source>
        <strain evidence="4">CCS1377</strain>
    </source>
</reference>
<feature type="region of interest" description="Disordered" evidence="1">
    <location>
        <begin position="930"/>
        <end position="960"/>
    </location>
</feature>
<gene>
    <name evidence="4" type="ORF">AAH949_05070</name>
</gene>
<protein>
    <submittedName>
        <fullName evidence="4">PBECR2 nuclease fold domain-containing protein</fullName>
    </submittedName>
</protein>
<accession>A0AAU7E3J8</accession>
<evidence type="ECO:0000256" key="1">
    <source>
        <dbReference type="SAM" id="MobiDB-lite"/>
    </source>
</evidence>
<dbReference type="InterPro" id="IPR041110">
    <property type="entry name" value="PBECR2"/>
</dbReference>
<dbReference type="EMBL" id="CP155620">
    <property type="protein sequence ID" value="XBJ28478.1"/>
    <property type="molecule type" value="Genomic_DNA"/>
</dbReference>
<dbReference type="AlphaFoldDB" id="A0AAU7E3J8"/>
<dbReference type="Pfam" id="PF18809">
    <property type="entry name" value="PBECR1"/>
    <property type="match status" value="1"/>
</dbReference>
<evidence type="ECO:0000259" key="2">
    <source>
        <dbReference type="Pfam" id="PF18809"/>
    </source>
</evidence>
<sequence>MRIYKGFEDYYTNSPYANNMQVSNQTQSAIQAKPTTTVYEKSELSDELYSDKTMNANDLSAFILDKQSRFNASKPFFADDNEVALKNKAFMQELGFHLKNSNQGRLIQDDDGSYWVQDNLGNYAKVDEGFFKKIGRGIKDNAGSVALGTLGAIGGGLIGGPVGMVGGGALGAGIGAGGDYYLNTELTNQDRNLQEALMLMGENAGLSLVGDAVLGGVAKGANAFKGAYKGISNTANKASEIYDGVRVGGENLKENIGDKFRNAMPNLINDYASGGVDTARQRAKEIINSKDINAYEQALKDSYLNPLEVSQENAIFKKSSDLVRKYGDNSKYQVVKNTAQKISDTLDFISKNTGSKQATQVQQELLNMAMMDKDLAKTLGQVLREKPELANTLFNQLAKQDEAILKELSLEKDIKAQNLYDMYDARKTRAYDEFGTSLDKIDKLNPNGIKIDTMALNEIADNAGIYSEATPTIIKDFFKRANNGELNGKSAKEINDEISAINDKLKGEKSYNYKEFLNSVKDELLNSMVKNSNNPKLANEILTKARSDYAKFKTYEKSKIGKKLDGDEAKISKNLNEIINNTNKNKNYEAITKGLNETEIAELDNQIIKRTIDKHIVEIDGKKVVDYAKVVEAMKNYNPKSQSGQLKKEVLMAMGRLRKDIDIIIDSIAEAKIPKNGSNFATTFDGKVKAMFINSITDYIAFYFGKLFGLSGNPGLRIQFRRMVNNINTLQDFKTQTKAFIDGIKDKHIKAQAKKAQAEFNEKTKDLIKGNGFFMDKPDISKNELKFVGKNGKEYTIDKAVRNEWMKTFNLKSIDDDYIPKLPNEIKTALNGKDIKLTKGSLLKLIEKDRIKYIPHIKETLENPQAIIKDKNDYIFVKNINNQTYFTSIGKDYETHLTIVSNSPKKQNNIINKFKNAEVIYSSTARALPTSRASSETKQVPFSSENSTQEKPKKNLIQRLDDDIKAREEAKKNKKSVKERLDEDIKAREKESDEFFKRFDEFLGKNKNYKLDYLDDMELNSFEYDISRKFIIDAKESIDKGIKKDIPSPMRDRIEEKLNIKPLKEFGTNYAEYYHDGTRAIKKLMLEKQGQVAGAFHRKDLGDIDLVWGEVTDKIKHKGYGLAHIIDKHPDLDLEQIPKIIKNGRLIKDDKGRARIQFDNKVIGIKDNWKGDKTNIWIVTSYELQ</sequence>
<proteinExistence type="predicted"/>
<evidence type="ECO:0000259" key="3">
    <source>
        <dbReference type="Pfam" id="PF18810"/>
    </source>
</evidence>
<dbReference type="InterPro" id="IPR041092">
    <property type="entry name" value="PBECR1"/>
</dbReference>